<sequence length="321" mass="36691">MHAITEEVENLLINTHPKLAETENWRRMYVGEMVHPVCTAHRLLPAVVLFVLFIMILNPLISSRTNKESDERRKTQSESTTIIVVTPTHKRPERLADMIRLSQTLSHVSHLHWIVVEDGETTVPAVSRILQRSGVPHVYLATTSSSGMPKRGWTHRNVALQYVKENYERNRSAVLYFADDDNTYDVRLFNDYIRRVERIGVWAVGLVGGAWVEAPHVSSKGKVIAWDVMFAPGRPFATDMAGFAINIRELFRARNASFNLNCAKTYKQGPESCFLSQFGFRKEDLEPFGYKDYPKEILVWHTKTSKSKTRGPKRGYAIESS</sequence>
<keyword evidence="8 14" id="KW-0472">Membrane</keyword>
<gene>
    <name evidence="15" type="ORF">GCK32_008984</name>
</gene>
<dbReference type="CDD" id="cd00218">
    <property type="entry name" value="GlcAT-I"/>
    <property type="match status" value="1"/>
</dbReference>
<dbReference type="Proteomes" id="UP001331761">
    <property type="component" value="Unassembled WGS sequence"/>
</dbReference>
<feature type="transmembrane region" description="Helical" evidence="14">
    <location>
        <begin position="43"/>
        <end position="61"/>
    </location>
</feature>
<accession>A0AAN8GDP2</accession>
<evidence type="ECO:0000256" key="1">
    <source>
        <dbReference type="ARBA" id="ARBA00004606"/>
    </source>
</evidence>
<dbReference type="EC" id="2.4.1.135" evidence="3 14"/>
<keyword evidence="14" id="KW-0333">Golgi apparatus</keyword>
<dbReference type="Pfam" id="PF03360">
    <property type="entry name" value="Glyco_transf_43"/>
    <property type="match status" value="1"/>
</dbReference>
<comment type="subcellular location">
    <subcellularLocation>
        <location evidence="14">Golgi apparatus membrane</location>
        <topology evidence="14">Single-pass type II membrane protein</topology>
    </subcellularLocation>
    <subcellularLocation>
        <location evidence="1">Membrane</location>
        <topology evidence="1">Single-pass type II membrane protein</topology>
    </subcellularLocation>
</comment>
<evidence type="ECO:0000256" key="3">
    <source>
        <dbReference type="ARBA" id="ARBA00012641"/>
    </source>
</evidence>
<organism evidence="15 16">
    <name type="scientific">Trichostrongylus colubriformis</name>
    <name type="common">Black scour worm</name>
    <dbReference type="NCBI Taxonomy" id="6319"/>
    <lineage>
        <taxon>Eukaryota</taxon>
        <taxon>Metazoa</taxon>
        <taxon>Ecdysozoa</taxon>
        <taxon>Nematoda</taxon>
        <taxon>Chromadorea</taxon>
        <taxon>Rhabditida</taxon>
        <taxon>Rhabditina</taxon>
        <taxon>Rhabditomorpha</taxon>
        <taxon>Strongyloidea</taxon>
        <taxon>Trichostrongylidae</taxon>
        <taxon>Trichostrongylus</taxon>
    </lineage>
</organism>
<dbReference type="GO" id="GO:0000139">
    <property type="term" value="C:Golgi membrane"/>
    <property type="evidence" value="ECO:0007669"/>
    <property type="project" value="UniProtKB-SubCell"/>
</dbReference>
<comment type="cofactor">
    <cofactor evidence="12 14">
        <name>Mn(2+)</name>
        <dbReference type="ChEBI" id="CHEBI:29035"/>
    </cofactor>
</comment>
<feature type="binding site" evidence="12">
    <location>
        <position position="181"/>
    </location>
    <ligand>
        <name>Mn(2+)</name>
        <dbReference type="ChEBI" id="CHEBI:29035"/>
    </ligand>
</feature>
<feature type="active site" description="Proton donor/acceptor" evidence="11">
    <location>
        <position position="271"/>
    </location>
</feature>
<evidence type="ECO:0000256" key="9">
    <source>
        <dbReference type="ARBA" id="ARBA00023180"/>
    </source>
</evidence>
<dbReference type="PANTHER" id="PTHR10896">
    <property type="entry name" value="GALACTOSYLGALACTOSYLXYLOSYLPROTEIN 3-BETA-GLUCURONOSYLTRANSFERASE BETA-1,3-GLUCURONYLTRANSFERASE"/>
    <property type="match status" value="1"/>
</dbReference>
<dbReference type="EMBL" id="WIXE01003664">
    <property type="protein sequence ID" value="KAK5983738.1"/>
    <property type="molecule type" value="Genomic_DNA"/>
</dbReference>
<keyword evidence="12 14" id="KW-0464">Manganese</keyword>
<evidence type="ECO:0000256" key="5">
    <source>
        <dbReference type="ARBA" id="ARBA00022692"/>
    </source>
</evidence>
<evidence type="ECO:0000256" key="4">
    <source>
        <dbReference type="ARBA" id="ARBA00022679"/>
    </source>
</evidence>
<comment type="pathway">
    <text evidence="14">Protein modification; protein glycosylation.</text>
</comment>
<dbReference type="AlphaFoldDB" id="A0AAN8GDP2"/>
<dbReference type="InterPro" id="IPR005027">
    <property type="entry name" value="Glyco_trans_43"/>
</dbReference>
<keyword evidence="12 14" id="KW-0479">Metal-binding</keyword>
<evidence type="ECO:0000256" key="8">
    <source>
        <dbReference type="ARBA" id="ARBA00023136"/>
    </source>
</evidence>
<name>A0AAN8GDP2_TRICO</name>
<comment type="caution">
    <text evidence="15">The sequence shown here is derived from an EMBL/GenBank/DDBJ whole genome shotgun (WGS) entry which is preliminary data.</text>
</comment>
<evidence type="ECO:0000313" key="15">
    <source>
        <dbReference type="EMBL" id="KAK5983738.1"/>
    </source>
</evidence>
<dbReference type="GO" id="GO:0050650">
    <property type="term" value="P:chondroitin sulfate proteoglycan biosynthetic process"/>
    <property type="evidence" value="ECO:0007669"/>
    <property type="project" value="TreeGrafter"/>
</dbReference>
<keyword evidence="5 14" id="KW-0812">Transmembrane</keyword>
<evidence type="ECO:0000256" key="2">
    <source>
        <dbReference type="ARBA" id="ARBA00007706"/>
    </source>
</evidence>
<dbReference type="InterPro" id="IPR029044">
    <property type="entry name" value="Nucleotide-diphossugar_trans"/>
</dbReference>
<dbReference type="GO" id="GO:0046872">
    <property type="term" value="F:metal ion binding"/>
    <property type="evidence" value="ECO:0007669"/>
    <property type="project" value="UniProtKB-KW"/>
</dbReference>
<evidence type="ECO:0000256" key="14">
    <source>
        <dbReference type="RuleBase" id="RU363127"/>
    </source>
</evidence>
<evidence type="ECO:0000256" key="6">
    <source>
        <dbReference type="ARBA" id="ARBA00022968"/>
    </source>
</evidence>
<dbReference type="PANTHER" id="PTHR10896:SF30">
    <property type="entry name" value="GALACTOSYLGALACTOSYLXYLOSYLPROTEIN 3-BETA-GLUCURONOSYLTRANSFERASE"/>
    <property type="match status" value="1"/>
</dbReference>
<keyword evidence="9" id="KW-0325">Glycoprotein</keyword>
<dbReference type="SUPFAM" id="SSF53448">
    <property type="entry name" value="Nucleotide-diphospho-sugar transferases"/>
    <property type="match status" value="1"/>
</dbReference>
<comment type="similarity">
    <text evidence="2 14">Belongs to the glycosyltransferase 43 family.</text>
</comment>
<reference evidence="15 16" key="1">
    <citation type="submission" date="2019-10" db="EMBL/GenBank/DDBJ databases">
        <title>Assembly and Annotation for the nematode Trichostrongylus colubriformis.</title>
        <authorList>
            <person name="Martin J."/>
        </authorList>
    </citation>
    <scope>NUCLEOTIDE SEQUENCE [LARGE SCALE GENOMIC DNA]</scope>
    <source>
        <strain evidence="15">G859</strain>
        <tissue evidence="15">Whole worm</tissue>
    </source>
</reference>
<evidence type="ECO:0000256" key="11">
    <source>
        <dbReference type="PIRSR" id="PIRSR605027-1"/>
    </source>
</evidence>
<comment type="catalytic activity">
    <reaction evidence="10 14">
        <text>3-O-(beta-D-galactosyl-(1-&gt;3)-beta-D-galactosyl-(1-&gt;4)-beta-D-xylosyl)-L-seryl-[protein] + UDP-alpha-D-glucuronate = 3-O-(beta-D-GlcA-(1-&gt;3)-beta-D-Gal-(1-&gt;3)-beta-D-Gal-(1-&gt;4)-beta-D-Xyl)-L-seryl-[protein] + UDP + H(+)</text>
        <dbReference type="Rhea" id="RHEA:24168"/>
        <dbReference type="Rhea" id="RHEA-COMP:12571"/>
        <dbReference type="Rhea" id="RHEA-COMP:12573"/>
        <dbReference type="ChEBI" id="CHEBI:15378"/>
        <dbReference type="ChEBI" id="CHEBI:58052"/>
        <dbReference type="ChEBI" id="CHEBI:58223"/>
        <dbReference type="ChEBI" id="CHEBI:132090"/>
        <dbReference type="ChEBI" id="CHEBI:132093"/>
        <dbReference type="EC" id="2.4.1.135"/>
    </reaction>
</comment>
<evidence type="ECO:0000256" key="10">
    <source>
        <dbReference type="ARBA" id="ARBA00047979"/>
    </source>
</evidence>
<proteinExistence type="inferred from homology"/>
<evidence type="ECO:0000256" key="13">
    <source>
        <dbReference type="PIRSR" id="PIRSR605027-4"/>
    </source>
</evidence>
<evidence type="ECO:0000313" key="16">
    <source>
        <dbReference type="Proteomes" id="UP001331761"/>
    </source>
</evidence>
<keyword evidence="6 14" id="KW-0735">Signal-anchor</keyword>
<feature type="site" description="Interaction with galactose moiety of substrate glycoprotein" evidence="13">
    <location>
        <position position="213"/>
    </location>
</feature>
<protein>
    <recommendedName>
        <fullName evidence="3 14">Galactosylgalactosylxylosylprotein 3-beta-glucuronosyltransferase</fullName>
        <ecNumber evidence="3 14">2.4.1.135</ecNumber>
    </recommendedName>
</protein>
<keyword evidence="16" id="KW-1185">Reference proteome</keyword>
<keyword evidence="4 14" id="KW-0808">Transferase</keyword>
<dbReference type="GO" id="GO:0005975">
    <property type="term" value="P:carbohydrate metabolic process"/>
    <property type="evidence" value="ECO:0007669"/>
    <property type="project" value="TreeGrafter"/>
</dbReference>
<dbReference type="GO" id="GO:0015018">
    <property type="term" value="F:galactosylgalactosylxylosylprotein 3-beta-glucuronosyltransferase activity"/>
    <property type="evidence" value="ECO:0007669"/>
    <property type="project" value="UniProtKB-UniRule"/>
</dbReference>
<evidence type="ECO:0000256" key="12">
    <source>
        <dbReference type="PIRSR" id="PIRSR605027-3"/>
    </source>
</evidence>
<dbReference type="FunFam" id="3.90.550.10:FF:000147">
    <property type="entry name" value="Galactosylgalactosylxylosylprotein 3-beta-glucuronosyltransferase"/>
    <property type="match status" value="1"/>
</dbReference>
<evidence type="ECO:0000256" key="7">
    <source>
        <dbReference type="ARBA" id="ARBA00022989"/>
    </source>
</evidence>
<keyword evidence="7 14" id="KW-1133">Transmembrane helix</keyword>
<dbReference type="Gene3D" id="3.90.550.10">
    <property type="entry name" value="Spore Coat Polysaccharide Biosynthesis Protein SpsA, Chain A"/>
    <property type="match status" value="1"/>
</dbReference>